<dbReference type="STRING" id="33038.GCA_900067245_00770"/>
<dbReference type="EMBL" id="JAPRBD010000010">
    <property type="protein sequence ID" value="MCZ0690157.1"/>
    <property type="molecule type" value="Genomic_DNA"/>
</dbReference>
<evidence type="ECO:0000313" key="24">
    <source>
        <dbReference type="Proteomes" id="UP000283981"/>
    </source>
</evidence>
<dbReference type="Proteomes" id="UP001076974">
    <property type="component" value="Unassembled WGS sequence"/>
</dbReference>
<evidence type="ECO:0000313" key="25">
    <source>
        <dbReference type="Proteomes" id="UP000283992"/>
    </source>
</evidence>
<reference evidence="4" key="7">
    <citation type="submission" date="2022-12" db="EMBL/GenBank/DDBJ databases">
        <title>Genome of R. gnavus strain RSHDN_123.</title>
        <authorList>
            <person name="Abdugheni R."/>
        </authorList>
    </citation>
    <scope>NUCLEOTIDE SEQUENCE</scope>
    <source>
        <strain evidence="4">RSHDN_123</strain>
    </source>
</reference>
<dbReference type="Proteomes" id="UP001211731">
    <property type="component" value="Unassembled WGS sequence"/>
</dbReference>
<reference evidence="2" key="6">
    <citation type="submission" date="2022-11" db="EMBL/GenBank/DDBJ databases">
        <title>Temperate bacteriophages infecting mucin-degrading bacterium Ruminococcus gnavus from the human gut.</title>
        <authorList>
            <person name="Buttimer C."/>
        </authorList>
    </citation>
    <scope>NUCLEOTIDE SEQUENCE</scope>
    <source>
        <strain evidence="2">CCUG 49994</strain>
        <strain evidence="3">CCUG 52279</strain>
    </source>
</reference>
<dbReference type="EMBL" id="JAPRAY010000015">
    <property type="protein sequence ID" value="MCZ0668189.1"/>
    <property type="molecule type" value="Genomic_DNA"/>
</dbReference>
<gene>
    <name evidence="9" type="ORF">CDL18_01915</name>
    <name evidence="12" type="ORF">CDL20_09875</name>
    <name evidence="11" type="ORF">CDL23_04430</name>
    <name evidence="10" type="ORF">CDL26_01050</name>
    <name evidence="17" type="ORF">DW142_04615</name>
    <name evidence="16" type="ORF">DW243_04515</name>
    <name evidence="15" type="ORF">DW812_08705</name>
    <name evidence="14" type="ORF">DWX36_02150</name>
    <name evidence="13" type="ORF">DWY88_15865</name>
    <name evidence="18" type="ORF">DWZ50_02915</name>
    <name evidence="8" type="ORF">G4981_11475</name>
    <name evidence="7" type="ORF">G4993_06360</name>
    <name evidence="1" type="ORF">LIQ10_09735</name>
    <name evidence="4" type="ORF">O8D18_05415</name>
    <name evidence="3" type="ORF">OZZ16_09585</name>
    <name evidence="2" type="ORF">OZZ17_11660</name>
    <name evidence="6" type="ORF">PNU63_00105</name>
    <name evidence="5" type="ORF">PNW85_00785</name>
</gene>
<dbReference type="Proteomes" id="UP000284472">
    <property type="component" value="Unassembled WGS sequence"/>
</dbReference>
<dbReference type="Pfam" id="PF12669">
    <property type="entry name" value="FeoB_associated"/>
    <property type="match status" value="1"/>
</dbReference>
<dbReference type="EMBL" id="JAAIRV010000008">
    <property type="protein sequence ID" value="NSI58024.1"/>
    <property type="molecule type" value="Genomic_DNA"/>
</dbReference>
<evidence type="ECO:0000313" key="19">
    <source>
        <dbReference type="Proteomes" id="UP000234840"/>
    </source>
</evidence>
<evidence type="ECO:0000313" key="5">
    <source>
        <dbReference type="EMBL" id="MDB8685223.1"/>
    </source>
</evidence>
<reference evidence="1" key="5">
    <citation type="submission" date="2021-10" db="EMBL/GenBank/DDBJ databases">
        <title>Collection of gut derived symbiotic bacterial strains cultured from healthy donors.</title>
        <authorList>
            <person name="Lin H."/>
            <person name="Littmann E."/>
            <person name="Claire K."/>
            <person name="Pamer E."/>
        </authorList>
    </citation>
    <scope>NUCLEOTIDE SEQUENCE</scope>
    <source>
        <strain evidence="1">MSK.23.4</strain>
    </source>
</reference>
<dbReference type="Proteomes" id="UP000283992">
    <property type="component" value="Unassembled WGS sequence"/>
</dbReference>
<dbReference type="Proteomes" id="UP001296580">
    <property type="component" value="Unassembled WGS sequence"/>
</dbReference>
<dbReference type="Proteomes" id="UP001148455">
    <property type="component" value="Unassembled WGS sequence"/>
</dbReference>
<sequence length="56" mass="5804">MNAATCIILIILIVIVSFSIRATIRDRKKGGCAGCSGCGGSCSGCHSEVEQTKKSE</sequence>
<evidence type="ECO:0000313" key="9">
    <source>
        <dbReference type="EMBL" id="PLT58352.1"/>
    </source>
</evidence>
<dbReference type="Proteomes" id="UP000285610">
    <property type="component" value="Unassembled WGS sequence"/>
</dbReference>
<dbReference type="EMBL" id="QSIR01000011">
    <property type="protein sequence ID" value="RHD06167.1"/>
    <property type="molecule type" value="Genomic_DNA"/>
</dbReference>
<dbReference type="Proteomes" id="UP000234840">
    <property type="component" value="Unassembled WGS sequence"/>
</dbReference>
<dbReference type="EMBL" id="JAQMLR010000001">
    <property type="protein sequence ID" value="MDB8737209.1"/>
    <property type="molecule type" value="Genomic_DNA"/>
</dbReference>
<dbReference type="Proteomes" id="UP001296581">
    <property type="component" value="Unassembled WGS sequence"/>
</dbReference>
<dbReference type="EMBL" id="NIHW01000024">
    <property type="protein sequence ID" value="PLT85629.1"/>
    <property type="molecule type" value="Genomic_DNA"/>
</dbReference>
<dbReference type="Proteomes" id="UP000234891">
    <property type="component" value="Unassembled WGS sequence"/>
</dbReference>
<dbReference type="Proteomes" id="UP000234849">
    <property type="component" value="Unassembled WGS sequence"/>
</dbReference>
<dbReference type="EMBL" id="JAQMLA010000001">
    <property type="protein sequence ID" value="MDB8685223.1"/>
    <property type="molecule type" value="Genomic_DNA"/>
</dbReference>
<evidence type="ECO:0000313" key="17">
    <source>
        <dbReference type="EMBL" id="RHJ14742.1"/>
    </source>
</evidence>
<reference evidence="19 20" key="1">
    <citation type="journal article" date="2017" name="Genome Med.">
        <title>A novel Ruminococcus gnavus clade enriched in inflammatory bowel disease patients.</title>
        <authorList>
            <person name="Hall A.B."/>
            <person name="Yassour M."/>
            <person name="Sauk J."/>
            <person name="Garner A."/>
            <person name="Jiang X."/>
            <person name="Arthur T."/>
            <person name="Lagoudas G.K."/>
            <person name="Vatanen T."/>
            <person name="Fornelos N."/>
            <person name="Wilson R."/>
            <person name="Bertha M."/>
            <person name="Cohen M."/>
            <person name="Garber J."/>
            <person name="Khalili H."/>
            <person name="Gevers D."/>
            <person name="Ananthakrishnan A.N."/>
            <person name="Kugathasan S."/>
            <person name="Lander E.S."/>
            <person name="Blainey P."/>
            <person name="Vlamakis H."/>
            <person name="Xavier R.J."/>
            <person name="Huttenhower C."/>
        </authorList>
    </citation>
    <scope>NUCLEOTIDE SEQUENCE [LARGE SCALE GENOMIC DNA]</scope>
    <source>
        <strain evidence="9 20">RJX1118</strain>
        <strain evidence="10 21">RJX1124</strain>
        <strain evidence="11 22">RJX1125</strain>
        <strain evidence="12 19">RJX1128</strain>
    </source>
</reference>
<dbReference type="EMBL" id="QRQE01000005">
    <property type="protein sequence ID" value="RHM80425.1"/>
    <property type="molecule type" value="Genomic_DNA"/>
</dbReference>
<evidence type="ECO:0000313" key="6">
    <source>
        <dbReference type="EMBL" id="MDB8737209.1"/>
    </source>
</evidence>
<evidence type="ECO:0000313" key="3">
    <source>
        <dbReference type="EMBL" id="MCZ0690157.1"/>
    </source>
</evidence>
<evidence type="ECO:0000313" key="16">
    <source>
        <dbReference type="EMBL" id="RHG86508.1"/>
    </source>
</evidence>
<name>A0A2N5NPC4_MEDGN</name>
<dbReference type="EMBL" id="JAJBNC010000014">
    <property type="protein sequence ID" value="MCB5494017.1"/>
    <property type="molecule type" value="Genomic_DNA"/>
</dbReference>
<evidence type="ECO:0000313" key="27">
    <source>
        <dbReference type="Proteomes" id="UP000285610"/>
    </source>
</evidence>
<dbReference type="EMBL" id="QRTJ01000049">
    <property type="protein sequence ID" value="RGQ60511.1"/>
    <property type="molecule type" value="Genomic_DNA"/>
</dbReference>
<evidence type="ECO:0000313" key="15">
    <source>
        <dbReference type="EMBL" id="RHD06167.1"/>
    </source>
</evidence>
<dbReference type="EMBL" id="NIHT01000005">
    <property type="protein sequence ID" value="PLT76642.1"/>
    <property type="molecule type" value="Genomic_DNA"/>
</dbReference>
<evidence type="ECO:0000313" key="7">
    <source>
        <dbReference type="EMBL" id="NSI58024.1"/>
    </source>
</evidence>
<dbReference type="EMBL" id="QRLN01000004">
    <property type="protein sequence ID" value="RHJ14742.1"/>
    <property type="molecule type" value="Genomic_DNA"/>
</dbReference>
<reference evidence="7" key="3">
    <citation type="journal article" date="2020" name="Cell Host Microbe">
        <title>Functional and Genomic Variation between Human-Derived Isolates of Lachnospiraceae Reveals Inter- and Intra-Species Diversity.</title>
        <authorList>
            <person name="Sorbara M.T."/>
            <person name="Littmann E.R."/>
            <person name="Fontana E."/>
            <person name="Moody T.U."/>
            <person name="Kohout C.E."/>
            <person name="Gjonbalaj M."/>
            <person name="Eaton V."/>
            <person name="Seok R."/>
            <person name="Leiner I.M."/>
            <person name="Pamer E.G."/>
        </authorList>
    </citation>
    <scope>NUCLEOTIDE SEQUENCE</scope>
    <source>
        <strain evidence="8">MSK.11.9</strain>
        <strain evidence="7">MSK.15.32</strain>
    </source>
</reference>
<dbReference type="Proteomes" id="UP001079535">
    <property type="component" value="Unassembled WGS sequence"/>
</dbReference>
<dbReference type="RefSeq" id="WP_022037750.1">
    <property type="nucleotide sequence ID" value="NZ_AP031446.1"/>
</dbReference>
<comment type="caution">
    <text evidence="12">The sequence shown here is derived from an EMBL/GenBank/DDBJ whole genome shotgun (WGS) entry which is preliminary data.</text>
</comment>
<dbReference type="Proteomes" id="UP000283834">
    <property type="component" value="Unassembled WGS sequence"/>
</dbReference>
<evidence type="ECO:0000313" key="4">
    <source>
        <dbReference type="EMBL" id="MCZ7693479.1"/>
    </source>
</evidence>
<dbReference type="Proteomes" id="UP000286137">
    <property type="component" value="Unassembled WGS sequence"/>
</dbReference>
<accession>A0A2N5NPC4</accession>
<dbReference type="EMBL" id="NIHS01000001">
    <property type="protein sequence ID" value="PLT75282.1"/>
    <property type="molecule type" value="Genomic_DNA"/>
</dbReference>
<evidence type="ECO:0000313" key="14">
    <source>
        <dbReference type="EMBL" id="RGT41109.1"/>
    </source>
</evidence>
<dbReference type="AlphaFoldDB" id="A0A2N5NPC4"/>
<organism evidence="12 19">
    <name type="scientific">Mediterraneibacter gnavus</name>
    <name type="common">Ruminococcus gnavus</name>
    <dbReference type="NCBI Taxonomy" id="33038"/>
    <lineage>
        <taxon>Bacteria</taxon>
        <taxon>Bacillati</taxon>
        <taxon>Bacillota</taxon>
        <taxon>Clostridia</taxon>
        <taxon>Lachnospirales</taxon>
        <taxon>Lachnospiraceae</taxon>
        <taxon>Mediterraneibacter</taxon>
    </lineage>
</organism>
<dbReference type="Proteomes" id="UP000235093">
    <property type="component" value="Unassembled WGS sequence"/>
</dbReference>
<evidence type="ECO:0000313" key="11">
    <source>
        <dbReference type="EMBL" id="PLT76642.1"/>
    </source>
</evidence>
<evidence type="ECO:0000313" key="1">
    <source>
        <dbReference type="EMBL" id="MCB5494017.1"/>
    </source>
</evidence>
<protein>
    <submittedName>
        <fullName evidence="12">FeoB-associated Cys-rich membrane protein</fullName>
    </submittedName>
</protein>
<evidence type="ECO:0000313" key="21">
    <source>
        <dbReference type="Proteomes" id="UP000234891"/>
    </source>
</evidence>
<dbReference type="EMBL" id="QRWQ01000002">
    <property type="protein sequence ID" value="RGT41109.1"/>
    <property type="molecule type" value="Genomic_DNA"/>
</dbReference>
<evidence type="ECO:0000313" key="13">
    <source>
        <dbReference type="EMBL" id="RGQ60511.1"/>
    </source>
</evidence>
<dbReference type="EMBL" id="JAAIRY010000020">
    <property type="protein sequence ID" value="NSI65889.1"/>
    <property type="molecule type" value="Genomic_DNA"/>
</dbReference>
<reference evidence="5" key="8">
    <citation type="submission" date="2023-01" db="EMBL/GenBank/DDBJ databases">
        <title>Human gut microbiome strain richness.</title>
        <authorList>
            <person name="Chen-Liaw A."/>
        </authorList>
    </citation>
    <scope>NUCLEOTIDE SEQUENCE</scope>
    <source>
        <strain evidence="6">1001217st1_A9_1001217B_191108</strain>
        <strain evidence="5">RTP21484st1_H11_RTP21484_190118</strain>
    </source>
</reference>
<dbReference type="Proteomes" id="UP001297422">
    <property type="component" value="Unassembled WGS sequence"/>
</dbReference>
<evidence type="ECO:0000313" key="23">
    <source>
        <dbReference type="Proteomes" id="UP000283834"/>
    </source>
</evidence>
<reference evidence="23 24" key="2">
    <citation type="submission" date="2018-08" db="EMBL/GenBank/DDBJ databases">
        <title>A genome reference for cultivated species of the human gut microbiota.</title>
        <authorList>
            <person name="Zou Y."/>
            <person name="Xue W."/>
            <person name="Luo G."/>
        </authorList>
    </citation>
    <scope>NUCLEOTIDE SEQUENCE [LARGE SCALE GENOMIC DNA]</scope>
    <source>
        <strain evidence="14 23">AF19-16AC</strain>
        <strain evidence="13 28">AF27-4BH</strain>
        <strain evidence="18 27">AF33-12</strain>
        <strain evidence="17 25">AM12-54</strain>
        <strain evidence="16 24">AM21-18</strain>
        <strain evidence="15 26">AM32-6</strain>
    </source>
</reference>
<evidence type="ECO:0000313" key="20">
    <source>
        <dbReference type="Proteomes" id="UP000234849"/>
    </source>
</evidence>
<dbReference type="Proteomes" id="UP001212160">
    <property type="component" value="Unassembled WGS sequence"/>
</dbReference>
<evidence type="ECO:0000313" key="22">
    <source>
        <dbReference type="Proteomes" id="UP000235093"/>
    </source>
</evidence>
<dbReference type="Proteomes" id="UP000283981">
    <property type="component" value="Unassembled WGS sequence"/>
</dbReference>
<evidence type="ECO:0000313" key="8">
    <source>
        <dbReference type="EMBL" id="NSI65889.1"/>
    </source>
</evidence>
<evidence type="ECO:0000313" key="26">
    <source>
        <dbReference type="Proteomes" id="UP000284472"/>
    </source>
</evidence>
<dbReference type="EMBL" id="NIHM01000001">
    <property type="protein sequence ID" value="PLT58352.1"/>
    <property type="molecule type" value="Genomic_DNA"/>
</dbReference>
<evidence type="ECO:0000313" key="18">
    <source>
        <dbReference type="EMBL" id="RHM80425.1"/>
    </source>
</evidence>
<evidence type="ECO:0000313" key="28">
    <source>
        <dbReference type="Proteomes" id="UP000286137"/>
    </source>
</evidence>
<dbReference type="EMBL" id="JAPZED010000004">
    <property type="protein sequence ID" value="MCZ7693479.1"/>
    <property type="molecule type" value="Genomic_DNA"/>
</dbReference>
<dbReference type="EMBL" id="QRIS01000006">
    <property type="protein sequence ID" value="RHG86508.1"/>
    <property type="molecule type" value="Genomic_DNA"/>
</dbReference>
<evidence type="ECO:0000313" key="10">
    <source>
        <dbReference type="EMBL" id="PLT75282.1"/>
    </source>
</evidence>
<reference evidence="7" key="4">
    <citation type="submission" date="2020-02" db="EMBL/GenBank/DDBJ databases">
        <authorList>
            <person name="Littmann E."/>
            <person name="Sorbara M."/>
        </authorList>
    </citation>
    <scope>NUCLEOTIDE SEQUENCE</scope>
    <source>
        <strain evidence="8">MSK.11.9</strain>
        <strain evidence="7">MSK.15.32</strain>
    </source>
</reference>
<evidence type="ECO:0000313" key="2">
    <source>
        <dbReference type="EMBL" id="MCZ0668189.1"/>
    </source>
</evidence>
<evidence type="ECO:0000313" key="12">
    <source>
        <dbReference type="EMBL" id="PLT85629.1"/>
    </source>
</evidence>
<proteinExistence type="predicted"/>